<evidence type="ECO:0000313" key="4">
    <source>
        <dbReference type="WBParaSite" id="ASIM_0001415101-mRNA-1"/>
    </source>
</evidence>
<dbReference type="SUPFAM" id="SSF141255">
    <property type="entry name" value="YccV-like"/>
    <property type="match status" value="1"/>
</dbReference>
<dbReference type="InterPro" id="IPR011722">
    <property type="entry name" value="Hemimethylated_DNA-bd_dom"/>
</dbReference>
<evidence type="ECO:0000259" key="1">
    <source>
        <dbReference type="SMART" id="SM00992"/>
    </source>
</evidence>
<dbReference type="GO" id="GO:0003677">
    <property type="term" value="F:DNA binding"/>
    <property type="evidence" value="ECO:0007669"/>
    <property type="project" value="InterPro"/>
</dbReference>
<evidence type="ECO:0000313" key="2">
    <source>
        <dbReference type="EMBL" id="VDK50050.1"/>
    </source>
</evidence>
<proteinExistence type="predicted"/>
<dbReference type="Proteomes" id="UP000267096">
    <property type="component" value="Unassembled WGS sequence"/>
</dbReference>
<reference evidence="4" key="1">
    <citation type="submission" date="2017-02" db="UniProtKB">
        <authorList>
            <consortium name="WormBaseParasite"/>
        </authorList>
    </citation>
    <scope>IDENTIFICATION</scope>
</reference>
<keyword evidence="3" id="KW-1185">Reference proteome</keyword>
<dbReference type="InterPro" id="IPR036623">
    <property type="entry name" value="Hemimethylated_DNA-bd_sf"/>
</dbReference>
<dbReference type="WBParaSite" id="ASIM_0001415101-mRNA-1">
    <property type="protein sequence ID" value="ASIM_0001415101-mRNA-1"/>
    <property type="gene ID" value="ASIM_0001415101"/>
</dbReference>
<protein>
    <submittedName>
        <fullName evidence="4">YccV-like domain-containing protein</fullName>
    </submittedName>
</protein>
<name>A0A0M3K028_ANISI</name>
<evidence type="ECO:0000313" key="3">
    <source>
        <dbReference type="Proteomes" id="UP000267096"/>
    </source>
</evidence>
<dbReference type="GO" id="GO:0070987">
    <property type="term" value="P:error-free translesion synthesis"/>
    <property type="evidence" value="ECO:0007669"/>
    <property type="project" value="TreeGrafter"/>
</dbReference>
<sequence length="247" mass="27494">MTSVLSSARTTFNIYSTVRLFGSSARRQARFRGSGTTANAGNNGASLKEIGRLLPLKKLSEGPYDAGQLFLHKVFAYRGIVICSFKCPLHEKPKTSPKGDVISKTDVLPYYQVLIHRGDWRSMRFPVDITTYLGEASVRGEKLLTVINGMDCVAHDEIIPFSSNETKPIDHDLFDRIFEVVPDKLNQKGFFAHNLKPIILSRCCQSFISVIDILLIRDRVGIGNMVDIVCGLGDIQANMALSDHLYI</sequence>
<dbReference type="PANTHER" id="PTHR14289">
    <property type="entry name" value="F-BOX ONLY PROTEIN 3"/>
    <property type="match status" value="1"/>
</dbReference>
<dbReference type="SMART" id="SM00992">
    <property type="entry name" value="YccV-like"/>
    <property type="match status" value="1"/>
</dbReference>
<accession>A0A0M3K028</accession>
<dbReference type="GO" id="GO:0042645">
    <property type="term" value="C:mitochondrial nucleoid"/>
    <property type="evidence" value="ECO:0007669"/>
    <property type="project" value="TreeGrafter"/>
</dbReference>
<dbReference type="PANTHER" id="PTHR14289:SF16">
    <property type="entry name" value="POLYMERASE DELTA-INTERACTING PROTEIN 2"/>
    <property type="match status" value="1"/>
</dbReference>
<dbReference type="OrthoDB" id="5913487at2759"/>
<dbReference type="GO" id="GO:0005634">
    <property type="term" value="C:nucleus"/>
    <property type="evidence" value="ECO:0007669"/>
    <property type="project" value="TreeGrafter"/>
</dbReference>
<reference evidence="2 3" key="2">
    <citation type="submission" date="2018-11" db="EMBL/GenBank/DDBJ databases">
        <authorList>
            <consortium name="Pathogen Informatics"/>
        </authorList>
    </citation>
    <scope>NUCLEOTIDE SEQUENCE [LARGE SCALE GENOMIC DNA]</scope>
</reference>
<gene>
    <name evidence="2" type="ORF">ASIM_LOCUS13579</name>
</gene>
<feature type="domain" description="Hemimethylated DNA-binding" evidence="1">
    <location>
        <begin position="61"/>
        <end position="189"/>
    </location>
</feature>
<dbReference type="AlphaFoldDB" id="A0A0M3K028"/>
<organism evidence="4">
    <name type="scientific">Anisakis simplex</name>
    <name type="common">Herring worm</name>
    <dbReference type="NCBI Taxonomy" id="6269"/>
    <lineage>
        <taxon>Eukaryota</taxon>
        <taxon>Metazoa</taxon>
        <taxon>Ecdysozoa</taxon>
        <taxon>Nematoda</taxon>
        <taxon>Chromadorea</taxon>
        <taxon>Rhabditida</taxon>
        <taxon>Spirurina</taxon>
        <taxon>Ascaridomorpha</taxon>
        <taxon>Ascaridoidea</taxon>
        <taxon>Anisakidae</taxon>
        <taxon>Anisakis</taxon>
        <taxon>Anisakis simplex complex</taxon>
    </lineage>
</organism>
<dbReference type="EMBL" id="UYRR01031436">
    <property type="protein sequence ID" value="VDK50050.1"/>
    <property type="molecule type" value="Genomic_DNA"/>
</dbReference>